<dbReference type="EMBL" id="HACM01010559">
    <property type="protein sequence ID" value="CRZ11001.1"/>
    <property type="molecule type" value="Transcribed_RNA"/>
</dbReference>
<sequence length="138" mass="15665">IQRRRSTMDLALLTECIDELHADKLERQEQRICDAIEQVCVSSDPFAILPSQRGASVDLHSAIVEHYRDRHHIQKQIQKQTRRRKTERKQLAKGKATAYHDKLELRHGPNHSRRAGPSGAMRGGASNRARGRGRGTGQ</sequence>
<feature type="region of interest" description="Disordered" evidence="1">
    <location>
        <begin position="70"/>
        <end position="138"/>
    </location>
</feature>
<feature type="compositionally biased region" description="Low complexity" evidence="1">
    <location>
        <begin position="119"/>
        <end position="128"/>
    </location>
</feature>
<dbReference type="AlphaFoldDB" id="A0A0H5RB16"/>
<feature type="compositionally biased region" description="Basic and acidic residues" evidence="1">
    <location>
        <begin position="98"/>
        <end position="107"/>
    </location>
</feature>
<proteinExistence type="predicted"/>
<feature type="non-terminal residue" evidence="2">
    <location>
        <position position="1"/>
    </location>
</feature>
<feature type="compositionally biased region" description="Basic residues" evidence="1">
    <location>
        <begin position="70"/>
        <end position="87"/>
    </location>
</feature>
<accession>A0A0H5RB16</accession>
<name>A0A0H5RB16_9EUKA</name>
<evidence type="ECO:0000313" key="2">
    <source>
        <dbReference type="EMBL" id="CRZ11001.1"/>
    </source>
</evidence>
<protein>
    <submittedName>
        <fullName evidence="2">Uncharacterized protein</fullName>
    </submittedName>
</protein>
<evidence type="ECO:0000256" key="1">
    <source>
        <dbReference type="SAM" id="MobiDB-lite"/>
    </source>
</evidence>
<feature type="compositionally biased region" description="Basic residues" evidence="1">
    <location>
        <begin position="129"/>
        <end position="138"/>
    </location>
</feature>
<organism evidence="2">
    <name type="scientific">Spongospora subterranea</name>
    <dbReference type="NCBI Taxonomy" id="70186"/>
    <lineage>
        <taxon>Eukaryota</taxon>
        <taxon>Sar</taxon>
        <taxon>Rhizaria</taxon>
        <taxon>Endomyxa</taxon>
        <taxon>Phytomyxea</taxon>
        <taxon>Plasmodiophorida</taxon>
        <taxon>Plasmodiophoridae</taxon>
        <taxon>Spongospora</taxon>
    </lineage>
</organism>
<reference evidence="2" key="1">
    <citation type="submission" date="2015-04" db="EMBL/GenBank/DDBJ databases">
        <title>The genome sequence of the plant pathogenic Rhizarian Plasmodiophora brassicae reveals insights in its biotrophic life cycle and the origin of chitin synthesis.</title>
        <authorList>
            <person name="Schwelm A."/>
            <person name="Fogelqvist J."/>
            <person name="Knaust A."/>
            <person name="Julke S."/>
            <person name="Lilja T."/>
            <person name="Dhandapani V."/>
            <person name="Bonilla-Rosso G."/>
            <person name="Karlsson M."/>
            <person name="Shevchenko A."/>
            <person name="Choi S.R."/>
            <person name="Kim H.G."/>
            <person name="Park J.Y."/>
            <person name="Lim Y.P."/>
            <person name="Ludwig-Muller J."/>
            <person name="Dixelius C."/>
        </authorList>
    </citation>
    <scope>NUCLEOTIDE SEQUENCE</scope>
    <source>
        <tissue evidence="2">Potato root galls</tissue>
    </source>
</reference>